<comment type="subunit">
    <text evidence="8">Forms a stable energy-coupling factor (ECF) transporter complex composed of 2 membrane-embedded substrate-binding proteins (S component), 2 ATP-binding proteins (A component) and 2 transmembrane proteins (T component).</text>
</comment>
<evidence type="ECO:0000256" key="1">
    <source>
        <dbReference type="ARBA" id="ARBA00004202"/>
    </source>
</evidence>
<keyword evidence="11" id="KW-1185">Reference proteome</keyword>
<dbReference type="InterPro" id="IPR015856">
    <property type="entry name" value="ABC_transpr_CbiO/EcfA_su"/>
</dbReference>
<evidence type="ECO:0000256" key="2">
    <source>
        <dbReference type="ARBA" id="ARBA00022448"/>
    </source>
</evidence>
<gene>
    <name evidence="10" type="ORF">ABID56_002127</name>
</gene>
<evidence type="ECO:0000313" key="10">
    <source>
        <dbReference type="EMBL" id="MET3684002.1"/>
    </source>
</evidence>
<accession>A0ABV2KY14</accession>
<protein>
    <recommendedName>
        <fullName evidence="8">Energy-coupling factor transporter ATP-binding protein EcfA2</fullName>
        <ecNumber evidence="8">7.-.-.-</ecNumber>
    </recommendedName>
</protein>
<dbReference type="PANTHER" id="PTHR43553">
    <property type="entry name" value="HEAVY METAL TRANSPORTER"/>
    <property type="match status" value="1"/>
</dbReference>
<dbReference type="InterPro" id="IPR003593">
    <property type="entry name" value="AAA+_ATPase"/>
</dbReference>
<keyword evidence="5 8" id="KW-0067">ATP-binding</keyword>
<dbReference type="EMBL" id="JBEPMX010000011">
    <property type="protein sequence ID" value="MET3684002.1"/>
    <property type="molecule type" value="Genomic_DNA"/>
</dbReference>
<evidence type="ECO:0000256" key="8">
    <source>
        <dbReference type="RuleBase" id="RU365104"/>
    </source>
</evidence>
<dbReference type="InterPro" id="IPR050095">
    <property type="entry name" value="ECF_ABC_transporter_ATP-bd"/>
</dbReference>
<evidence type="ECO:0000256" key="4">
    <source>
        <dbReference type="ARBA" id="ARBA00022741"/>
    </source>
</evidence>
<dbReference type="InterPro" id="IPR017871">
    <property type="entry name" value="ABC_transporter-like_CS"/>
</dbReference>
<dbReference type="Proteomes" id="UP001549167">
    <property type="component" value="Unassembled WGS sequence"/>
</dbReference>
<dbReference type="GO" id="GO:0016787">
    <property type="term" value="F:hydrolase activity"/>
    <property type="evidence" value="ECO:0007669"/>
    <property type="project" value="UniProtKB-KW"/>
</dbReference>
<dbReference type="PROSITE" id="PS50893">
    <property type="entry name" value="ABC_TRANSPORTER_2"/>
    <property type="match status" value="1"/>
</dbReference>
<organism evidence="10 11">
    <name type="scientific">Alkalibacillus flavidus</name>
    <dbReference type="NCBI Taxonomy" id="546021"/>
    <lineage>
        <taxon>Bacteria</taxon>
        <taxon>Bacillati</taxon>
        <taxon>Bacillota</taxon>
        <taxon>Bacilli</taxon>
        <taxon>Bacillales</taxon>
        <taxon>Bacillaceae</taxon>
        <taxon>Alkalibacillus</taxon>
    </lineage>
</organism>
<keyword evidence="3 8" id="KW-1003">Cell membrane</keyword>
<keyword evidence="6" id="KW-1278">Translocase</keyword>
<dbReference type="Pfam" id="PF00005">
    <property type="entry name" value="ABC_tran"/>
    <property type="match status" value="1"/>
</dbReference>
<dbReference type="InterPro" id="IPR030946">
    <property type="entry name" value="EcfA2"/>
</dbReference>
<evidence type="ECO:0000256" key="6">
    <source>
        <dbReference type="ARBA" id="ARBA00022967"/>
    </source>
</evidence>
<evidence type="ECO:0000259" key="9">
    <source>
        <dbReference type="PROSITE" id="PS50893"/>
    </source>
</evidence>
<evidence type="ECO:0000256" key="3">
    <source>
        <dbReference type="ARBA" id="ARBA00022475"/>
    </source>
</evidence>
<sequence>MEIVFEDVDYIYQPNTPLEHVALQGLSFTIPSEFFTAIVGRTGSGKSTLLQQLNGLLQPTSGTVTVGDTRLPGAKSKPLKELRRRVGLVFQYPEHQLFEETVKQELLFGPKNFGLDLGQVEAKLPQVLQDVGLDESFLERSPFTLSGGQMKRVALASVLILDSEVLVLDEPTAGLDPVGKKQLLQLFRYLNEEKGKTVVLVTHNMEDAMANADQLVVLNDGCIDSVTSPKHLIEKRDQLEAIGLAAPESIKFVDYMQQTLGVNWNEDEATVDTVSQALIKRIKAGANK</sequence>
<comment type="similarity">
    <text evidence="8">Belongs to the ABC transporter superfamily. Energy-coupling factor EcfA family.</text>
</comment>
<keyword evidence="7 8" id="KW-0472">Membrane</keyword>
<keyword evidence="10" id="KW-0378">Hydrolase</keyword>
<dbReference type="Gene3D" id="3.40.50.300">
    <property type="entry name" value="P-loop containing nucleotide triphosphate hydrolases"/>
    <property type="match status" value="1"/>
</dbReference>
<dbReference type="SMART" id="SM00382">
    <property type="entry name" value="AAA"/>
    <property type="match status" value="1"/>
</dbReference>
<dbReference type="InterPro" id="IPR003439">
    <property type="entry name" value="ABC_transporter-like_ATP-bd"/>
</dbReference>
<dbReference type="CDD" id="cd03225">
    <property type="entry name" value="ABC_cobalt_CbiO_domain1"/>
    <property type="match status" value="1"/>
</dbReference>
<evidence type="ECO:0000313" key="11">
    <source>
        <dbReference type="Proteomes" id="UP001549167"/>
    </source>
</evidence>
<feature type="domain" description="ABC transporter" evidence="9">
    <location>
        <begin position="3"/>
        <end position="245"/>
    </location>
</feature>
<dbReference type="RefSeq" id="WP_354220943.1">
    <property type="nucleotide sequence ID" value="NZ_JBEPMX010000011.1"/>
</dbReference>
<dbReference type="PANTHER" id="PTHR43553:SF27">
    <property type="entry name" value="ENERGY-COUPLING FACTOR TRANSPORTER ATP-BINDING PROTEIN ECFA2"/>
    <property type="match status" value="1"/>
</dbReference>
<reference evidence="10 11" key="1">
    <citation type="submission" date="2024-06" db="EMBL/GenBank/DDBJ databases">
        <title>Genomic Encyclopedia of Type Strains, Phase IV (KMG-IV): sequencing the most valuable type-strain genomes for metagenomic binning, comparative biology and taxonomic classification.</title>
        <authorList>
            <person name="Goeker M."/>
        </authorList>
    </citation>
    <scope>NUCLEOTIDE SEQUENCE [LARGE SCALE GENOMIC DNA]</scope>
    <source>
        <strain evidence="10 11">DSM 23520</strain>
    </source>
</reference>
<comment type="subcellular location">
    <subcellularLocation>
        <location evidence="1 8">Cell membrane</location>
        <topology evidence="1 8">Peripheral membrane protein</topology>
    </subcellularLocation>
</comment>
<dbReference type="InterPro" id="IPR027417">
    <property type="entry name" value="P-loop_NTPase"/>
</dbReference>
<name>A0ABV2KY14_9BACI</name>
<evidence type="ECO:0000256" key="5">
    <source>
        <dbReference type="ARBA" id="ARBA00022840"/>
    </source>
</evidence>
<dbReference type="NCBIfam" id="TIGR04521">
    <property type="entry name" value="ECF_ATPase_2"/>
    <property type="match status" value="1"/>
</dbReference>
<dbReference type="EC" id="7.-.-.-" evidence="8"/>
<comment type="function">
    <text evidence="8">ATP-binding (A) component of a common energy-coupling factor (ECF) ABC-transporter complex.</text>
</comment>
<keyword evidence="4 8" id="KW-0547">Nucleotide-binding</keyword>
<evidence type="ECO:0000256" key="7">
    <source>
        <dbReference type="ARBA" id="ARBA00023136"/>
    </source>
</evidence>
<dbReference type="GO" id="GO:0005524">
    <property type="term" value="F:ATP binding"/>
    <property type="evidence" value="ECO:0007669"/>
    <property type="project" value="UniProtKB-KW"/>
</dbReference>
<proteinExistence type="inferred from homology"/>
<dbReference type="SUPFAM" id="SSF52540">
    <property type="entry name" value="P-loop containing nucleoside triphosphate hydrolases"/>
    <property type="match status" value="1"/>
</dbReference>
<keyword evidence="2 8" id="KW-0813">Transport</keyword>
<dbReference type="PROSITE" id="PS00211">
    <property type="entry name" value="ABC_TRANSPORTER_1"/>
    <property type="match status" value="1"/>
</dbReference>
<comment type="caution">
    <text evidence="10">The sequence shown here is derived from an EMBL/GenBank/DDBJ whole genome shotgun (WGS) entry which is preliminary data.</text>
</comment>